<feature type="transmembrane region" description="Helical" evidence="4">
    <location>
        <begin position="222"/>
        <end position="241"/>
    </location>
</feature>
<dbReference type="PANTHER" id="PTHR23531">
    <property type="entry name" value="QUINOLENE RESISTANCE PROTEIN NORA"/>
    <property type="match status" value="1"/>
</dbReference>
<name>A0ABZ2LHN7_9BACT</name>
<evidence type="ECO:0000313" key="6">
    <source>
        <dbReference type="EMBL" id="WXB10463.1"/>
    </source>
</evidence>
<feature type="transmembrane region" description="Helical" evidence="4">
    <location>
        <begin position="116"/>
        <end position="136"/>
    </location>
</feature>
<dbReference type="PROSITE" id="PS50850">
    <property type="entry name" value="MFS"/>
    <property type="match status" value="1"/>
</dbReference>
<evidence type="ECO:0000313" key="7">
    <source>
        <dbReference type="Proteomes" id="UP001374803"/>
    </source>
</evidence>
<evidence type="ECO:0000256" key="2">
    <source>
        <dbReference type="ARBA" id="ARBA00022989"/>
    </source>
</evidence>
<feature type="domain" description="Major facilitator superfamily (MFS) profile" evidence="5">
    <location>
        <begin position="1"/>
        <end position="364"/>
    </location>
</feature>
<dbReference type="InterPro" id="IPR011701">
    <property type="entry name" value="MFS"/>
</dbReference>
<feature type="transmembrane region" description="Helical" evidence="4">
    <location>
        <begin position="26"/>
        <end position="44"/>
    </location>
</feature>
<dbReference type="InterPro" id="IPR036259">
    <property type="entry name" value="MFS_trans_sf"/>
</dbReference>
<feature type="transmembrane region" description="Helical" evidence="4">
    <location>
        <begin position="281"/>
        <end position="300"/>
    </location>
</feature>
<feature type="transmembrane region" description="Helical" evidence="4">
    <location>
        <begin position="81"/>
        <end position="104"/>
    </location>
</feature>
<dbReference type="PANTHER" id="PTHR23531:SF1">
    <property type="entry name" value="QUINOLENE RESISTANCE PROTEIN NORA"/>
    <property type="match status" value="1"/>
</dbReference>
<evidence type="ECO:0000256" key="4">
    <source>
        <dbReference type="SAM" id="Phobius"/>
    </source>
</evidence>
<dbReference type="SUPFAM" id="SSF103473">
    <property type="entry name" value="MFS general substrate transporter"/>
    <property type="match status" value="1"/>
</dbReference>
<dbReference type="EMBL" id="CP089983">
    <property type="protein sequence ID" value="WXB10463.1"/>
    <property type="molecule type" value="Genomic_DNA"/>
</dbReference>
<dbReference type="InterPro" id="IPR020846">
    <property type="entry name" value="MFS_dom"/>
</dbReference>
<sequence length="376" mass="39158">MHGISFNSFLHLPGLLRDRGATEFEIGLIFGIGAVAGIVVKPLVGREIDRTGPRSVILASGALAALGCCGYVALARSATPVPWICFLRAVQGASMASLFTALYAHTAEIVPASRRIEGLGIFGISGTLSIGLGGILGDVLLRGGDYQVLFIAAAVASSLGFALSIPLRVAHQARVDTKGQFTVAVLQRDMLPLWFAGVLLASMVATYSTFLKTYVQSTGAGSVGLFFSVYSAGNIAVRMAFGKVPERVGPKRVLYPALGCIALGFLVLASTSSTWGVALSGLLYGIGQGYAFPIFIGLVVGRAKSDQRGSALAVFTSFFDAGTLVGSPLFGFMVRATGYSAMFVSAGLVLVAGTVLFARWERAALRPSMAAKRALS</sequence>
<protein>
    <submittedName>
        <fullName evidence="6">MFS transporter</fullName>
    </submittedName>
</protein>
<reference evidence="6" key="1">
    <citation type="submission" date="2021-12" db="EMBL/GenBank/DDBJ databases">
        <title>Discovery of the Pendulisporaceae a myxobacterial family with distinct sporulation behavior and unique specialized metabolism.</title>
        <authorList>
            <person name="Garcia R."/>
            <person name="Popoff A."/>
            <person name="Bader C.D."/>
            <person name="Loehr J."/>
            <person name="Walesch S."/>
            <person name="Walt C."/>
            <person name="Boldt J."/>
            <person name="Bunk B."/>
            <person name="Haeckl F.J.F.P.J."/>
            <person name="Gunesch A.P."/>
            <person name="Birkelbach J."/>
            <person name="Nuebel U."/>
            <person name="Pietschmann T."/>
            <person name="Bach T."/>
            <person name="Mueller R."/>
        </authorList>
    </citation>
    <scope>NUCLEOTIDE SEQUENCE</scope>
    <source>
        <strain evidence="6">MSr11367</strain>
    </source>
</reference>
<feature type="transmembrane region" description="Helical" evidence="4">
    <location>
        <begin position="191"/>
        <end position="210"/>
    </location>
</feature>
<proteinExistence type="predicted"/>
<dbReference type="InterPro" id="IPR052714">
    <property type="entry name" value="MFS_Exporter"/>
</dbReference>
<organism evidence="6 7">
    <name type="scientific">Pendulispora rubella</name>
    <dbReference type="NCBI Taxonomy" id="2741070"/>
    <lineage>
        <taxon>Bacteria</taxon>
        <taxon>Pseudomonadati</taxon>
        <taxon>Myxococcota</taxon>
        <taxon>Myxococcia</taxon>
        <taxon>Myxococcales</taxon>
        <taxon>Sorangiineae</taxon>
        <taxon>Pendulisporaceae</taxon>
        <taxon>Pendulispora</taxon>
    </lineage>
</organism>
<feature type="transmembrane region" description="Helical" evidence="4">
    <location>
        <begin position="312"/>
        <end position="333"/>
    </location>
</feature>
<feature type="transmembrane region" description="Helical" evidence="4">
    <location>
        <begin position="253"/>
        <end position="275"/>
    </location>
</feature>
<feature type="transmembrane region" description="Helical" evidence="4">
    <location>
        <begin position="339"/>
        <end position="360"/>
    </location>
</feature>
<dbReference type="Pfam" id="PF07690">
    <property type="entry name" value="MFS_1"/>
    <property type="match status" value="1"/>
</dbReference>
<evidence type="ECO:0000256" key="3">
    <source>
        <dbReference type="ARBA" id="ARBA00023136"/>
    </source>
</evidence>
<dbReference type="CDD" id="cd17489">
    <property type="entry name" value="MFS_YfcJ_like"/>
    <property type="match status" value="1"/>
</dbReference>
<keyword evidence="2 4" id="KW-1133">Transmembrane helix</keyword>
<keyword evidence="7" id="KW-1185">Reference proteome</keyword>
<accession>A0ABZ2LHN7</accession>
<gene>
    <name evidence="6" type="ORF">LVJ94_24945</name>
</gene>
<evidence type="ECO:0000259" key="5">
    <source>
        <dbReference type="PROSITE" id="PS50850"/>
    </source>
</evidence>
<dbReference type="Proteomes" id="UP001374803">
    <property type="component" value="Chromosome"/>
</dbReference>
<keyword evidence="3 4" id="KW-0472">Membrane</keyword>
<keyword evidence="1 4" id="KW-0812">Transmembrane</keyword>
<dbReference type="Gene3D" id="1.20.1250.20">
    <property type="entry name" value="MFS general substrate transporter like domains"/>
    <property type="match status" value="1"/>
</dbReference>
<feature type="transmembrane region" description="Helical" evidence="4">
    <location>
        <begin position="148"/>
        <end position="170"/>
    </location>
</feature>
<evidence type="ECO:0000256" key="1">
    <source>
        <dbReference type="ARBA" id="ARBA00022692"/>
    </source>
</evidence>
<feature type="transmembrane region" description="Helical" evidence="4">
    <location>
        <begin position="56"/>
        <end position="75"/>
    </location>
</feature>